<evidence type="ECO:0000313" key="3">
    <source>
        <dbReference type="Proteomes" id="UP001438707"/>
    </source>
</evidence>
<feature type="compositionally biased region" description="Low complexity" evidence="1">
    <location>
        <begin position="902"/>
        <end position="916"/>
    </location>
</feature>
<feature type="compositionally biased region" description="Pro residues" evidence="1">
    <location>
        <begin position="1395"/>
        <end position="1406"/>
    </location>
</feature>
<comment type="caution">
    <text evidence="2">The sequence shown here is derived from an EMBL/GenBank/DDBJ whole genome shotgun (WGS) entry which is preliminary data.</text>
</comment>
<feature type="compositionally biased region" description="Basic and acidic residues" evidence="1">
    <location>
        <begin position="970"/>
        <end position="984"/>
    </location>
</feature>
<feature type="region of interest" description="Disordered" evidence="1">
    <location>
        <begin position="754"/>
        <end position="783"/>
    </location>
</feature>
<reference evidence="2 3" key="1">
    <citation type="journal article" date="2024" name="Nat. Commun.">
        <title>Phylogenomics reveals the evolutionary origins of lichenization in chlorophyte algae.</title>
        <authorList>
            <person name="Puginier C."/>
            <person name="Libourel C."/>
            <person name="Otte J."/>
            <person name="Skaloud P."/>
            <person name="Haon M."/>
            <person name="Grisel S."/>
            <person name="Petersen M."/>
            <person name="Berrin J.G."/>
            <person name="Delaux P.M."/>
            <person name="Dal Grande F."/>
            <person name="Keller J."/>
        </authorList>
    </citation>
    <scope>NUCLEOTIDE SEQUENCE [LARGE SCALE GENOMIC DNA]</scope>
    <source>
        <strain evidence="2 3">SAG 2145</strain>
    </source>
</reference>
<dbReference type="EMBL" id="JALJOS010000001">
    <property type="protein sequence ID" value="KAK9844597.1"/>
    <property type="molecule type" value="Genomic_DNA"/>
</dbReference>
<feature type="region of interest" description="Disordered" evidence="1">
    <location>
        <begin position="604"/>
        <end position="645"/>
    </location>
</feature>
<evidence type="ECO:0000313" key="2">
    <source>
        <dbReference type="EMBL" id="KAK9844597.1"/>
    </source>
</evidence>
<feature type="compositionally biased region" description="Low complexity" evidence="1">
    <location>
        <begin position="1169"/>
        <end position="1183"/>
    </location>
</feature>
<organism evidence="2 3">
    <name type="scientific">Apatococcus lobatus</name>
    <dbReference type="NCBI Taxonomy" id="904363"/>
    <lineage>
        <taxon>Eukaryota</taxon>
        <taxon>Viridiplantae</taxon>
        <taxon>Chlorophyta</taxon>
        <taxon>core chlorophytes</taxon>
        <taxon>Trebouxiophyceae</taxon>
        <taxon>Chlorellales</taxon>
        <taxon>Chlorellaceae</taxon>
        <taxon>Apatococcus</taxon>
    </lineage>
</organism>
<name>A0AAW1SFI5_9CHLO</name>
<feature type="compositionally biased region" description="Polar residues" evidence="1">
    <location>
        <begin position="868"/>
        <end position="884"/>
    </location>
</feature>
<feature type="compositionally biased region" description="Polar residues" evidence="1">
    <location>
        <begin position="1079"/>
        <end position="1097"/>
    </location>
</feature>
<accession>A0AAW1SFI5</accession>
<feature type="region of interest" description="Disordered" evidence="1">
    <location>
        <begin position="1473"/>
        <end position="1542"/>
    </location>
</feature>
<feature type="compositionally biased region" description="Basic and acidic residues" evidence="1">
    <location>
        <begin position="945"/>
        <end position="958"/>
    </location>
</feature>
<feature type="compositionally biased region" description="Polar residues" evidence="1">
    <location>
        <begin position="833"/>
        <end position="846"/>
    </location>
</feature>
<gene>
    <name evidence="2" type="ORF">WJX74_004409</name>
</gene>
<feature type="compositionally biased region" description="Pro residues" evidence="1">
    <location>
        <begin position="1510"/>
        <end position="1522"/>
    </location>
</feature>
<dbReference type="Proteomes" id="UP001438707">
    <property type="component" value="Unassembled WGS sequence"/>
</dbReference>
<feature type="region of interest" description="Disordered" evidence="1">
    <location>
        <begin position="811"/>
        <end position="1192"/>
    </location>
</feature>
<feature type="compositionally biased region" description="Low complexity" evidence="1">
    <location>
        <begin position="1291"/>
        <end position="1302"/>
    </location>
</feature>
<feature type="compositionally biased region" description="Low complexity" evidence="1">
    <location>
        <begin position="632"/>
        <end position="645"/>
    </location>
</feature>
<feature type="compositionally biased region" description="Polar residues" evidence="1">
    <location>
        <begin position="1353"/>
        <end position="1368"/>
    </location>
</feature>
<feature type="compositionally biased region" description="Polar residues" evidence="1">
    <location>
        <begin position="604"/>
        <end position="613"/>
    </location>
</feature>
<feature type="region of interest" description="Disordered" evidence="1">
    <location>
        <begin position="1326"/>
        <end position="1406"/>
    </location>
</feature>
<evidence type="ECO:0000256" key="1">
    <source>
        <dbReference type="SAM" id="MobiDB-lite"/>
    </source>
</evidence>
<sequence length="1542" mass="164782">MSAVAGSLPVEQSRSGGIAWAVEDRVQISVAREGPEESPGCHGNLSGAWILPERLPSAVLAGPQDVNKPFKLSQYLASNMRSFQHDYQETGISKELLRTSLADALAADDLHATNALLGNRVAVLHMDSQSAWICQQSGQIGELLSVSQVPASSDTVKTGASQAQKCKQFQCSGMPIWQLSGNHMGPGPDQPVLLAVRTAYWICILQLQQHAGTSIEGRASTAGWTMVPVAANQQKQRIADMAWSHCSPAQLAITCEDGSLHLLDVSARDPRRNLSAYASLQSCELAPATAARRLTPGQVPRVCCAWGPHPLQVIVAAGRELTCVHIPPPGRPARVRVILTLPEDEAFQCLTGFHQVGPVGVHIRHLLAAATARDVLLLNLLHPHRAVLVWRHHMHPYPPAFLQAIPVRLPAGEVNGEAEDGWSNHLSSYLQADQWGDQSHDAASLVRWPIQATIIATSLVNGEAMAFNFGQTGALKEMRARAPVAQQRSALDCLPGAMGTIQFGSLEQRRPPLSQPRTGGGGSLHLEWRLGASQGAVSLGKPRRLAKPIPLPIPHYLKGTRPSFWDAALALVSPQESCSDYIDHFNNAPRLQGLHVLPFAPAMQTRSSQQNRNPAEGPSDEAPPSGQDVDMAEAAEPSAESPTADAQTWAPKLFWILRSDAAGTLHLHEAQFPGPFLPRKRPQKQSSQQGRAFLAEAWKSTAVEGAEGEAAVSPEAAREAGLAIRRAHEERKLQHRKMREHALKQIKEVYVGQQEAKRQETAQEEASASFSSGPAEAAAPQRPPKNVLYFGQVMRLFQQWTRDWAAHMPDVMPSDLPTSQDTKAANPAAVPTPSRTEPPSSQTDVVQQPDIPSPQAADMLDASPVIDDTQTATPVSPGEPTSVSPIPLDTPSGFSAMEAGSAPDQDPQHAQQAADPVMRQEMLPSETFQPSKDQQEAAGASDARPAQHPDNLWHELGYKHMRQRLQALLEESKPRPGSVHRDKPMAAAARGEPSRSSHTGGGDAGPSTVPEMPASISGAAAPPSGSGPAAGPAGSGTLHQPNAAQQPAARKGILRRGFLDRPSPRPSESVGMRPASGPPASNSSQPLSASGHASQHASDPLSPVEQSATPARDAVTLQHDITKGKQPDGGHASLVQIPVESGPAEGHARQGPDLASEPSVEMAGDHPPAGVSAEEAAGASSEAAAHDLQQDPDAAVGLASAFDMSDLRAALQKFEGTMTLQQLHQQLVLDPLMAKEMAVPRQLKSYESSKAHVRHARKRDMLGSLHVLSGNDSGKMIDSMAALRSRVEELLQQQDDSQQTTSMPKRIGLDSSKRILLPQSFSPYLPARTGKIESKPHETPQPGASQDADVAGPSSQPEPGTMFSSQVAANVDSPYPNLDSLPPPRAKSPARPARRPPLPFKLPKGPPFLCSAPASRLYGGDCILFNMRQRQRVDGTLLPGNSWEPDVGLLPIKDMEGMTPDVMFHLRRLESKAIDKTAPPAPAAAQAGPSRPRDPKAAPQRRVRFADPPLEAPAPPPAPPGSHPSGSHPSKRRRSATFVEGF</sequence>
<feature type="compositionally biased region" description="Low complexity" evidence="1">
    <location>
        <begin position="1013"/>
        <end position="1036"/>
    </location>
</feature>
<proteinExistence type="predicted"/>
<protein>
    <submittedName>
        <fullName evidence="2">Uncharacterized protein</fullName>
    </submittedName>
</protein>
<feature type="region of interest" description="Disordered" evidence="1">
    <location>
        <begin position="1291"/>
        <end position="1312"/>
    </location>
</feature>
<keyword evidence="3" id="KW-1185">Reference proteome</keyword>